<evidence type="ECO:0000256" key="4">
    <source>
        <dbReference type="ARBA" id="ARBA00022723"/>
    </source>
</evidence>
<dbReference type="InterPro" id="IPR004113">
    <property type="entry name" value="FAD-bd_oxidored_4_C"/>
</dbReference>
<evidence type="ECO:0000313" key="15">
    <source>
        <dbReference type="EMBL" id="TKT01386.1"/>
    </source>
</evidence>
<dbReference type="PANTHER" id="PTHR11748:SF119">
    <property type="entry name" value="D-2-HYDROXYGLUTARATE DEHYDROGENASE"/>
    <property type="match status" value="1"/>
</dbReference>
<dbReference type="Proteomes" id="UP000305929">
    <property type="component" value="Unassembled WGS sequence"/>
</dbReference>
<evidence type="ECO:0000256" key="5">
    <source>
        <dbReference type="ARBA" id="ARBA00022827"/>
    </source>
</evidence>
<dbReference type="InterPro" id="IPR036318">
    <property type="entry name" value="FAD-bd_PCMH-like_sf"/>
</dbReference>
<keyword evidence="5" id="KW-0274">FAD</keyword>
<gene>
    <name evidence="15" type="ORF">E4U91_15510</name>
</gene>
<evidence type="ECO:0000256" key="1">
    <source>
        <dbReference type="ARBA" id="ARBA00001974"/>
    </source>
</evidence>
<evidence type="ECO:0000256" key="8">
    <source>
        <dbReference type="ARBA" id="ARBA00023014"/>
    </source>
</evidence>
<dbReference type="SUPFAM" id="SSF46548">
    <property type="entry name" value="alpha-helical ferredoxin"/>
    <property type="match status" value="1"/>
</dbReference>
<evidence type="ECO:0000256" key="11">
    <source>
        <dbReference type="ARBA" id="ARBA00060924"/>
    </source>
</evidence>
<dbReference type="EMBL" id="SZNQ01000001">
    <property type="protein sequence ID" value="TKT01386.1"/>
    <property type="molecule type" value="Genomic_DNA"/>
</dbReference>
<evidence type="ECO:0000259" key="13">
    <source>
        <dbReference type="PROSITE" id="PS51379"/>
    </source>
</evidence>
<dbReference type="InterPro" id="IPR006094">
    <property type="entry name" value="Oxid_FAD_bind_N"/>
</dbReference>
<evidence type="ECO:0000256" key="10">
    <source>
        <dbReference type="ARBA" id="ARBA00051291"/>
    </source>
</evidence>
<dbReference type="InterPro" id="IPR016164">
    <property type="entry name" value="FAD-linked_Oxase-like_C"/>
</dbReference>
<protein>
    <recommendedName>
        <fullName evidence="12">D-2-hydroxyglutarate dehydrogenase</fullName>
        <ecNumber evidence="9">1.1.99.39</ecNumber>
    </recommendedName>
</protein>
<comment type="caution">
    <text evidence="15">The sequence shown here is derived from an EMBL/GenBank/DDBJ whole genome shotgun (WGS) entry which is preliminary data.</text>
</comment>
<evidence type="ECO:0000256" key="2">
    <source>
        <dbReference type="ARBA" id="ARBA00022485"/>
    </source>
</evidence>
<reference evidence="15 16" key="1">
    <citation type="submission" date="2019-04" db="EMBL/GenBank/DDBJ databases">
        <title>Streptomyces lasaliensis sp. nov., an Actinomycete isolated from soil which produces the polyether antibiotic lasalocid.</title>
        <authorList>
            <person name="Erwin G."/>
            <person name="Haber C."/>
        </authorList>
    </citation>
    <scope>NUCLEOTIDE SEQUENCE [LARGE SCALE GENOMIC DNA]</scope>
    <source>
        <strain evidence="15 16">X-537</strain>
    </source>
</reference>
<dbReference type="OrthoDB" id="9770306at2"/>
<evidence type="ECO:0000259" key="14">
    <source>
        <dbReference type="PROSITE" id="PS51387"/>
    </source>
</evidence>
<organism evidence="15 16">
    <name type="scientific">Streptomyces lasalocidi</name>
    <name type="common">Streptomyces lasaliensis</name>
    <dbReference type="NCBI Taxonomy" id="324833"/>
    <lineage>
        <taxon>Bacteria</taxon>
        <taxon>Bacillati</taxon>
        <taxon>Actinomycetota</taxon>
        <taxon>Actinomycetes</taxon>
        <taxon>Kitasatosporales</taxon>
        <taxon>Streptomycetaceae</taxon>
        <taxon>Streptomyces</taxon>
    </lineage>
</organism>
<dbReference type="Pfam" id="PF13183">
    <property type="entry name" value="Fer4_8"/>
    <property type="match status" value="1"/>
</dbReference>
<dbReference type="InterPro" id="IPR017896">
    <property type="entry name" value="4Fe4S_Fe-S-bd"/>
</dbReference>
<evidence type="ECO:0000256" key="7">
    <source>
        <dbReference type="ARBA" id="ARBA00023004"/>
    </source>
</evidence>
<comment type="cofactor">
    <cofactor evidence="1">
        <name>FAD</name>
        <dbReference type="ChEBI" id="CHEBI:57692"/>
    </cofactor>
</comment>
<evidence type="ECO:0000256" key="6">
    <source>
        <dbReference type="ARBA" id="ARBA00023002"/>
    </source>
</evidence>
<dbReference type="InterPro" id="IPR016169">
    <property type="entry name" value="FAD-bd_PCMH_sub2"/>
</dbReference>
<feature type="domain" description="FAD-binding PCMH-type" evidence="14">
    <location>
        <begin position="36"/>
        <end position="250"/>
    </location>
</feature>
<evidence type="ECO:0000256" key="12">
    <source>
        <dbReference type="ARBA" id="ARBA00067680"/>
    </source>
</evidence>
<dbReference type="Pfam" id="PF01565">
    <property type="entry name" value="FAD_binding_4"/>
    <property type="match status" value="1"/>
</dbReference>
<proteinExistence type="inferred from homology"/>
<dbReference type="AlphaFoldDB" id="A0A4U5WLH9"/>
<dbReference type="FunFam" id="3.30.70.2740:FF:000003">
    <property type="entry name" value="Oxidoreductase, FAD-binding, putative"/>
    <property type="match status" value="1"/>
</dbReference>
<dbReference type="RefSeq" id="WP_137307417.1">
    <property type="nucleotide sequence ID" value="NZ_SZNQ01000001.1"/>
</dbReference>
<dbReference type="GO" id="GO:0046872">
    <property type="term" value="F:metal ion binding"/>
    <property type="evidence" value="ECO:0007669"/>
    <property type="project" value="UniProtKB-KW"/>
</dbReference>
<dbReference type="PANTHER" id="PTHR11748">
    <property type="entry name" value="D-LACTATE DEHYDROGENASE"/>
    <property type="match status" value="1"/>
</dbReference>
<evidence type="ECO:0000256" key="3">
    <source>
        <dbReference type="ARBA" id="ARBA00022630"/>
    </source>
</evidence>
<sequence length="967" mass="103146">MTDHAELEAALRRSVRGDVDFGVTARALVTMDASNYRRVPRGVVAPRDADDVAAVLAVCREHGVPVVARGGGTSIAGQATGTGVVLDFTRHMNRLVSFDPAARTAVVQPGLVLDRLQETAAPHGLRFGPDPSTHGRCTLGGMIGNNSCGSHSVAWGTTADNVRELDVLTARGERLRPGRDWAGAPRGLRALVEGELSRLRTGFPELPRRISGYALDALLPERGADVARSFCGSEGTLGILTEAVVRLVEAPRARALAVLAYGDEGAAAEAAAGLLPYRPLTVEGMAADLVPPGAGLPRGGAWLFVETGGETAGEARARAEEIVRAADVLDSLVVTDPAAQRTLWRVREDASGTATRMPDGTEAWPGWEDCAVPPARLGAYLRDFRALLASHGLRGTPYGHFGDGCIHVRIDFDLLSEAGVGRFRRFSEDLADLVVAHGGSLSGEHGDGQARAELLPRMYGPELVALFERAKAVWDPDDLLNPGMLVRPAPLDSGLRFAPLPREPVPVVFGYPADGGDFTAAVRRCVGVAKCRTATAGGPGVMCPSFRVTGEEEHSTRGRARLLHEMLAGELITDGWRSPEVRDALDLCLACKGCRSDCPVGVDMATYKAEFLHHHYAGRRRPAAHYSLGRLPRWLRWASRARLTALVNALAAVRPVARVAKRLAGVAPERAVPRLAGETFSRWWRRTAGRGSGGSAGADGSHGGGPLVVLWPDTFTEHLSPPVGRAAVRVLEAAGLRVTLPPTLRMRGRPVGDGRSRSPLALLTARHARVCCGLTYVSTGQLDHARTVLRRTLDLMEPVLETAAPVVVLEPSCAAALRGDLPELLPDDPRAARLATRVLTFAEALERYAPSWVPPRVDRPAVGQTHCHQHAVLGDAPDRRLREAAGLDGELSGGCCGLAGNFGFERGHFEVSRACADEQLLPALRDAPPDAVVLADGYSCRTQVEQLSRARARHLVEVLAEALPDEP</sequence>
<dbReference type="SUPFAM" id="SSF55103">
    <property type="entry name" value="FAD-linked oxidases, C-terminal domain"/>
    <property type="match status" value="1"/>
</dbReference>
<evidence type="ECO:0000256" key="9">
    <source>
        <dbReference type="ARBA" id="ARBA00039003"/>
    </source>
</evidence>
<dbReference type="GO" id="GO:0071949">
    <property type="term" value="F:FAD binding"/>
    <property type="evidence" value="ECO:0007669"/>
    <property type="project" value="InterPro"/>
</dbReference>
<dbReference type="GO" id="GO:1903457">
    <property type="term" value="P:lactate catabolic process"/>
    <property type="evidence" value="ECO:0007669"/>
    <property type="project" value="TreeGrafter"/>
</dbReference>
<keyword evidence="7" id="KW-0408">Iron</keyword>
<name>A0A4U5WLH9_STRLS</name>
<dbReference type="PROSITE" id="PS51379">
    <property type="entry name" value="4FE4S_FER_2"/>
    <property type="match status" value="1"/>
</dbReference>
<dbReference type="Gene3D" id="3.30.465.10">
    <property type="match status" value="1"/>
</dbReference>
<keyword evidence="16" id="KW-1185">Reference proteome</keyword>
<dbReference type="SUPFAM" id="SSF56176">
    <property type="entry name" value="FAD-binding/transporter-associated domain-like"/>
    <property type="match status" value="1"/>
</dbReference>
<dbReference type="InterPro" id="IPR016166">
    <property type="entry name" value="FAD-bd_PCMH"/>
</dbReference>
<keyword evidence="4" id="KW-0479">Metal-binding</keyword>
<dbReference type="PROSITE" id="PS51387">
    <property type="entry name" value="FAD_PCMH"/>
    <property type="match status" value="1"/>
</dbReference>
<dbReference type="GO" id="GO:0051990">
    <property type="term" value="F:(R)-2-hydroxyglutarate dehydrogenase activity"/>
    <property type="evidence" value="ECO:0007669"/>
    <property type="project" value="UniProtKB-EC"/>
</dbReference>
<dbReference type="GO" id="GO:0004458">
    <property type="term" value="F:D-lactate dehydrogenase (cytochrome) activity"/>
    <property type="evidence" value="ECO:0007669"/>
    <property type="project" value="TreeGrafter"/>
</dbReference>
<keyword evidence="3" id="KW-0285">Flavoprotein</keyword>
<dbReference type="GO" id="GO:0051539">
    <property type="term" value="F:4 iron, 4 sulfur cluster binding"/>
    <property type="evidence" value="ECO:0007669"/>
    <property type="project" value="UniProtKB-KW"/>
</dbReference>
<feature type="domain" description="4Fe-4S ferredoxin-type" evidence="13">
    <location>
        <begin position="577"/>
        <end position="608"/>
    </location>
</feature>
<comment type="catalytic activity">
    <reaction evidence="10">
        <text>(R)-2-hydroxyglutarate + A = 2-oxoglutarate + AH2</text>
        <dbReference type="Rhea" id="RHEA:38295"/>
        <dbReference type="ChEBI" id="CHEBI:13193"/>
        <dbReference type="ChEBI" id="CHEBI:15801"/>
        <dbReference type="ChEBI" id="CHEBI:16810"/>
        <dbReference type="ChEBI" id="CHEBI:17499"/>
        <dbReference type="EC" id="1.1.99.39"/>
    </reaction>
    <physiologicalReaction direction="left-to-right" evidence="10">
        <dbReference type="Rhea" id="RHEA:38296"/>
    </physiologicalReaction>
</comment>
<dbReference type="Gene3D" id="3.30.70.2740">
    <property type="match status" value="1"/>
</dbReference>
<evidence type="ECO:0000313" key="16">
    <source>
        <dbReference type="Proteomes" id="UP000305929"/>
    </source>
</evidence>
<keyword evidence="2" id="KW-0004">4Fe-4S</keyword>
<dbReference type="Pfam" id="PF02913">
    <property type="entry name" value="FAD-oxidase_C"/>
    <property type="match status" value="1"/>
</dbReference>
<dbReference type="EC" id="1.1.99.39" evidence="9"/>
<keyword evidence="6" id="KW-0560">Oxidoreductase</keyword>
<accession>A0A4U5WLH9</accession>
<keyword evidence="8" id="KW-0411">Iron-sulfur</keyword>
<dbReference type="GO" id="GO:0008720">
    <property type="term" value="F:D-lactate dehydrogenase (NAD+) activity"/>
    <property type="evidence" value="ECO:0007669"/>
    <property type="project" value="TreeGrafter"/>
</dbReference>
<comment type="similarity">
    <text evidence="11">In the N-terminal section; belongs to the FAD-binding oxidoreductase/transferase type 4 family.</text>
</comment>